<evidence type="ECO:0000313" key="2">
    <source>
        <dbReference type="Proteomes" id="UP001497680"/>
    </source>
</evidence>
<evidence type="ECO:0000313" key="1">
    <source>
        <dbReference type="EMBL" id="KAI6083698.1"/>
    </source>
</evidence>
<dbReference type="Proteomes" id="UP001497680">
    <property type="component" value="Unassembled WGS sequence"/>
</dbReference>
<name>A0ACC0CT86_9PEZI</name>
<dbReference type="EMBL" id="MU394348">
    <property type="protein sequence ID" value="KAI6083698.1"/>
    <property type="molecule type" value="Genomic_DNA"/>
</dbReference>
<sequence>MKADLDQLYFDRAHPIVPILNRSRYFSWASTTGQTTCGGYRTCLQKAMWTLAMAMSTQFESMRESLYQETRQMLEECEQSEHDMSNLHLEQLQAWILITHYEFLRSSYRRAWTSAGRVFRLVHLLRLHEVDSPDASLMQALRSSTDDNITTEERRRAFWTSYCLDRFVSLNNQLPLTLNEDTINVCLPASELDFQSGNPFKGCFLSESLMPGNYGSVSQLAECAQASTICGRALFHAKMSSIEQLLSGNVKDFWDQHDWIDDLLVTRAAGFSQNYSSSSIYADPLLLQTYVVWHATTLHLYKIMEPLVVHEQSAFRVLEYQKKAATAAREIASIARNYARPGFLKAHIFMPVAVFLAAEYLAAQQQPNSLSPMAEVQEQNLEVLSSELRNCIEALHTVSGVNYLAAHYLTLLQSPTDGMDMDLKST</sequence>
<comment type="caution">
    <text evidence="1">The sequence shown here is derived from an EMBL/GenBank/DDBJ whole genome shotgun (WGS) entry which is preliminary data.</text>
</comment>
<proteinExistence type="predicted"/>
<protein>
    <submittedName>
        <fullName evidence="1">Fungal-specific transcription factor domain-containing protein</fullName>
    </submittedName>
</protein>
<reference evidence="1 2" key="1">
    <citation type="journal article" date="2022" name="New Phytol.">
        <title>Ecological generalism drives hyperdiversity of secondary metabolite gene clusters in xylarialean endophytes.</title>
        <authorList>
            <person name="Franco M.E.E."/>
            <person name="Wisecaver J.H."/>
            <person name="Arnold A.E."/>
            <person name="Ju Y.M."/>
            <person name="Slot J.C."/>
            <person name="Ahrendt S."/>
            <person name="Moore L.P."/>
            <person name="Eastman K.E."/>
            <person name="Scott K."/>
            <person name="Konkel Z."/>
            <person name="Mondo S.J."/>
            <person name="Kuo A."/>
            <person name="Hayes R.D."/>
            <person name="Haridas S."/>
            <person name="Andreopoulos B."/>
            <person name="Riley R."/>
            <person name="LaButti K."/>
            <person name="Pangilinan J."/>
            <person name="Lipzen A."/>
            <person name="Amirebrahimi M."/>
            <person name="Yan J."/>
            <person name="Adam C."/>
            <person name="Keymanesh K."/>
            <person name="Ng V."/>
            <person name="Louie K."/>
            <person name="Northen T."/>
            <person name="Drula E."/>
            <person name="Henrissat B."/>
            <person name="Hsieh H.M."/>
            <person name="Youens-Clark K."/>
            <person name="Lutzoni F."/>
            <person name="Miadlikowska J."/>
            <person name="Eastwood D.C."/>
            <person name="Hamelin R.C."/>
            <person name="Grigoriev I.V."/>
            <person name="U'Ren J.M."/>
        </authorList>
    </citation>
    <scope>NUCLEOTIDE SEQUENCE [LARGE SCALE GENOMIC DNA]</scope>
    <source>
        <strain evidence="1 2">ER1909</strain>
    </source>
</reference>
<gene>
    <name evidence="1" type="ORF">F4821DRAFT_184769</name>
</gene>
<keyword evidence="2" id="KW-1185">Reference proteome</keyword>
<organism evidence="1 2">
    <name type="scientific">Hypoxylon rubiginosum</name>
    <dbReference type="NCBI Taxonomy" id="110542"/>
    <lineage>
        <taxon>Eukaryota</taxon>
        <taxon>Fungi</taxon>
        <taxon>Dikarya</taxon>
        <taxon>Ascomycota</taxon>
        <taxon>Pezizomycotina</taxon>
        <taxon>Sordariomycetes</taxon>
        <taxon>Xylariomycetidae</taxon>
        <taxon>Xylariales</taxon>
        <taxon>Hypoxylaceae</taxon>
        <taxon>Hypoxylon</taxon>
    </lineage>
</organism>
<accession>A0ACC0CT86</accession>